<dbReference type="AlphaFoldDB" id="A0A6D2JSD0"/>
<evidence type="ECO:0000313" key="4">
    <source>
        <dbReference type="Proteomes" id="UP000467841"/>
    </source>
</evidence>
<dbReference type="OrthoDB" id="1108458at2759"/>
<name>A0A6D2JSD0_9BRAS</name>
<evidence type="ECO:0000259" key="2">
    <source>
        <dbReference type="Pfam" id="PF14111"/>
    </source>
</evidence>
<dbReference type="PANTHER" id="PTHR31286:SF178">
    <property type="entry name" value="DUF4283 DOMAIN-CONTAINING PROTEIN"/>
    <property type="match status" value="1"/>
</dbReference>
<feature type="region of interest" description="Disordered" evidence="1">
    <location>
        <begin position="218"/>
        <end position="259"/>
    </location>
</feature>
<feature type="compositionally biased region" description="Basic and acidic residues" evidence="1">
    <location>
        <begin position="226"/>
        <end position="259"/>
    </location>
</feature>
<dbReference type="EMBL" id="CACVBM020001266">
    <property type="protein sequence ID" value="CAA7042306.1"/>
    <property type="molecule type" value="Genomic_DNA"/>
</dbReference>
<gene>
    <name evidence="3" type="ORF">MERR_LOCUS29541</name>
</gene>
<sequence>MSQANALKSGGSNKWKETLRPRLRLKLPHFDNSELIKGYSTTLIGRCMNPQKQDVKSLIFIFPRIWNMENRVTGADLDLGRFQFDFDEEEDIIEVLKMEPFHFDSWMVSLVRWQTEFDPLYPSEITFWVRGLDLPLQVWAELTLHTVGNGSGEVKAVDIDGGQVQVGVNGIKPLHFETTLEIQGEQCPLLYSHRVERDRIRRREVKTESRALSYKGVVKSSASDAGRFKHEERRADYKGTGKMVESRDEQGQRQTENRG</sequence>
<dbReference type="InterPro" id="IPR040256">
    <property type="entry name" value="At4g02000-like"/>
</dbReference>
<accession>A0A6D2JSD0</accession>
<evidence type="ECO:0000313" key="3">
    <source>
        <dbReference type="EMBL" id="CAA7042306.1"/>
    </source>
</evidence>
<dbReference type="Pfam" id="PF14111">
    <property type="entry name" value="DUF4283"/>
    <property type="match status" value="1"/>
</dbReference>
<comment type="caution">
    <text evidence="3">The sequence shown here is derived from an EMBL/GenBank/DDBJ whole genome shotgun (WGS) entry which is preliminary data.</text>
</comment>
<dbReference type="PANTHER" id="PTHR31286">
    <property type="entry name" value="GLYCINE-RICH CELL WALL STRUCTURAL PROTEIN 1.8-LIKE"/>
    <property type="match status" value="1"/>
</dbReference>
<protein>
    <recommendedName>
        <fullName evidence="2">DUF4283 domain-containing protein</fullName>
    </recommendedName>
</protein>
<organism evidence="3 4">
    <name type="scientific">Microthlaspi erraticum</name>
    <dbReference type="NCBI Taxonomy" id="1685480"/>
    <lineage>
        <taxon>Eukaryota</taxon>
        <taxon>Viridiplantae</taxon>
        <taxon>Streptophyta</taxon>
        <taxon>Embryophyta</taxon>
        <taxon>Tracheophyta</taxon>
        <taxon>Spermatophyta</taxon>
        <taxon>Magnoliopsida</taxon>
        <taxon>eudicotyledons</taxon>
        <taxon>Gunneridae</taxon>
        <taxon>Pentapetalae</taxon>
        <taxon>rosids</taxon>
        <taxon>malvids</taxon>
        <taxon>Brassicales</taxon>
        <taxon>Brassicaceae</taxon>
        <taxon>Coluteocarpeae</taxon>
        <taxon>Microthlaspi</taxon>
    </lineage>
</organism>
<proteinExistence type="predicted"/>
<keyword evidence="4" id="KW-1185">Reference proteome</keyword>
<feature type="domain" description="DUF4283" evidence="2">
    <location>
        <begin position="42"/>
        <end position="119"/>
    </location>
</feature>
<evidence type="ECO:0000256" key="1">
    <source>
        <dbReference type="SAM" id="MobiDB-lite"/>
    </source>
</evidence>
<dbReference type="InterPro" id="IPR025558">
    <property type="entry name" value="DUF4283"/>
</dbReference>
<reference evidence="3" key="1">
    <citation type="submission" date="2020-01" db="EMBL/GenBank/DDBJ databases">
        <authorList>
            <person name="Mishra B."/>
        </authorList>
    </citation>
    <scope>NUCLEOTIDE SEQUENCE [LARGE SCALE GENOMIC DNA]</scope>
</reference>
<dbReference type="Proteomes" id="UP000467841">
    <property type="component" value="Unassembled WGS sequence"/>
</dbReference>